<feature type="domain" description="Radical SAM core" evidence="6">
    <location>
        <begin position="113"/>
        <end position="273"/>
    </location>
</feature>
<evidence type="ECO:0000256" key="4">
    <source>
        <dbReference type="ARBA" id="ARBA00023004"/>
    </source>
</evidence>
<name>B8FE78_DESAL</name>
<dbReference type="HOGENOM" id="CLU_009273_3_1_7"/>
<dbReference type="Pfam" id="PF04055">
    <property type="entry name" value="Radical_SAM"/>
    <property type="match status" value="1"/>
</dbReference>
<proteinExistence type="predicted"/>
<dbReference type="GO" id="GO:0051536">
    <property type="term" value="F:iron-sulfur cluster binding"/>
    <property type="evidence" value="ECO:0007669"/>
    <property type="project" value="UniProtKB-KW"/>
</dbReference>
<comment type="cofactor">
    <cofactor evidence="1">
        <name>[4Fe-4S] cluster</name>
        <dbReference type="ChEBI" id="CHEBI:49883"/>
    </cofactor>
</comment>
<dbReference type="PANTHER" id="PTHR43273">
    <property type="entry name" value="ANAEROBIC SULFATASE-MATURATING ENZYME HOMOLOG ASLB-RELATED"/>
    <property type="match status" value="1"/>
</dbReference>
<evidence type="ECO:0000256" key="5">
    <source>
        <dbReference type="ARBA" id="ARBA00023014"/>
    </source>
</evidence>
<dbReference type="GO" id="GO:0016491">
    <property type="term" value="F:oxidoreductase activity"/>
    <property type="evidence" value="ECO:0007669"/>
    <property type="project" value="InterPro"/>
</dbReference>
<keyword evidence="2" id="KW-0949">S-adenosyl-L-methionine</keyword>
<dbReference type="InterPro" id="IPR007197">
    <property type="entry name" value="rSAM"/>
</dbReference>
<dbReference type="CDD" id="cd01335">
    <property type="entry name" value="Radical_SAM"/>
    <property type="match status" value="1"/>
</dbReference>
<evidence type="ECO:0000256" key="1">
    <source>
        <dbReference type="ARBA" id="ARBA00001966"/>
    </source>
</evidence>
<dbReference type="GO" id="GO:0046872">
    <property type="term" value="F:metal ion binding"/>
    <property type="evidence" value="ECO:0007669"/>
    <property type="project" value="UniProtKB-KW"/>
</dbReference>
<dbReference type="eggNOG" id="COG0641">
    <property type="taxonomic scope" value="Bacteria"/>
</dbReference>
<evidence type="ECO:0000313" key="8">
    <source>
        <dbReference type="Proteomes" id="UP000000739"/>
    </source>
</evidence>
<organism evidence="7 8">
    <name type="scientific">Desulfatibacillum aliphaticivorans</name>
    <dbReference type="NCBI Taxonomy" id="218208"/>
    <lineage>
        <taxon>Bacteria</taxon>
        <taxon>Pseudomonadati</taxon>
        <taxon>Thermodesulfobacteriota</taxon>
        <taxon>Desulfobacteria</taxon>
        <taxon>Desulfobacterales</taxon>
        <taxon>Desulfatibacillaceae</taxon>
        <taxon>Desulfatibacillum</taxon>
    </lineage>
</organism>
<accession>B8FE78</accession>
<dbReference type="KEGG" id="dal:Dalk_5189"/>
<protein>
    <submittedName>
        <fullName evidence="7">Radical SAM domain protein</fullName>
    </submittedName>
</protein>
<dbReference type="AlphaFoldDB" id="B8FE78"/>
<dbReference type="SFLD" id="SFLDS00029">
    <property type="entry name" value="Radical_SAM"/>
    <property type="match status" value="1"/>
</dbReference>
<keyword evidence="3" id="KW-0479">Metal-binding</keyword>
<gene>
    <name evidence="7" type="ordered locus">Dalk_5189</name>
</gene>
<evidence type="ECO:0000259" key="6">
    <source>
        <dbReference type="Pfam" id="PF04055"/>
    </source>
</evidence>
<dbReference type="SUPFAM" id="SSF102114">
    <property type="entry name" value="Radical SAM enzymes"/>
    <property type="match status" value="1"/>
</dbReference>
<dbReference type="SFLD" id="SFLDG01067">
    <property type="entry name" value="SPASM/twitch_domain_containing"/>
    <property type="match status" value="1"/>
</dbReference>
<sequence>MNLDYTGRAWRVAPRIETLSRGNERIFFNPQNVNPAYFPMGGSEVIQILDKLKQNEPFFCPQENLCPWDLFDFFVRHHLIVEDGQEDCKTACCEACGPGRDLFRTELNVYLLLSQACNQACVYCLNGRETYHGPGDPMMSRETAFQAVETFASSLSPGGFLNMVFFGGEPLLNWPLAVEVMEHCENTLKAKFPEIHFHYHITTNLSILPDDFISRTKDYAMTVLVDVDGPEDIHNALRPLRGGGGSFAFTARHIEKVAGAGINVALRTTVVSRNQELMVETARVHKNLGGSACAYVPLNAVDSDGSVFERAMRPDPRIYAQGLREVYHSQIWPVENLFPFSEFSRRLVPGYRNSLNCGAPRGCTPVISVNGKIFSCIYLVNNPAYETGDILKNDFPRLDVLKKMAKIIDVDARPQCRECAYRYLCGGGCPVGYIGTEGNDLASGQVRAYTHKIACATAKTCLEELFWSLGTEAGLWALTDCNNSQNGRGLCL</sequence>
<dbReference type="InterPro" id="IPR013785">
    <property type="entry name" value="Aldolase_TIM"/>
</dbReference>
<dbReference type="NCBIfam" id="TIGR04085">
    <property type="entry name" value="rSAM_more_4Fe4S"/>
    <property type="match status" value="1"/>
</dbReference>
<evidence type="ECO:0000313" key="7">
    <source>
        <dbReference type="EMBL" id="ACL06859.1"/>
    </source>
</evidence>
<keyword evidence="4" id="KW-0408">Iron</keyword>
<keyword evidence="5" id="KW-0411">Iron-sulfur</keyword>
<reference evidence="7 8" key="1">
    <citation type="journal article" date="2012" name="Environ. Microbiol.">
        <title>The genome sequence of Desulfatibacillum alkenivorans AK-01: a blueprint for anaerobic alkane oxidation.</title>
        <authorList>
            <person name="Callaghan A.V."/>
            <person name="Morris B.E."/>
            <person name="Pereira I.A."/>
            <person name="McInerney M.J."/>
            <person name="Austin R.N."/>
            <person name="Groves J.T."/>
            <person name="Kukor J.J."/>
            <person name="Suflita J.M."/>
            <person name="Young L.Y."/>
            <person name="Zylstra G.J."/>
            <person name="Wawrik B."/>
        </authorList>
    </citation>
    <scope>NUCLEOTIDE SEQUENCE [LARGE SCALE GENOMIC DNA]</scope>
    <source>
        <strain evidence="7 8">AK-01</strain>
    </source>
</reference>
<evidence type="ECO:0000256" key="2">
    <source>
        <dbReference type="ARBA" id="ARBA00022691"/>
    </source>
</evidence>
<dbReference type="SFLD" id="SFLDG01386">
    <property type="entry name" value="main_SPASM_domain-containing"/>
    <property type="match status" value="1"/>
</dbReference>
<dbReference type="RefSeq" id="WP_015949896.1">
    <property type="nucleotide sequence ID" value="NC_011768.1"/>
</dbReference>
<evidence type="ECO:0000256" key="3">
    <source>
        <dbReference type="ARBA" id="ARBA00022723"/>
    </source>
</evidence>
<dbReference type="SFLD" id="SFLDG01384">
    <property type="entry name" value="thioether_bond_formation_requi"/>
    <property type="match status" value="1"/>
</dbReference>
<keyword evidence="8" id="KW-1185">Reference proteome</keyword>
<dbReference type="InterPro" id="IPR023867">
    <property type="entry name" value="Sulphatase_maturase_rSAM"/>
</dbReference>
<dbReference type="PANTHER" id="PTHR43273:SF8">
    <property type="entry name" value="RADICAL SAM DOMAIN PROTEIN"/>
    <property type="match status" value="1"/>
</dbReference>
<dbReference type="InterPro" id="IPR058240">
    <property type="entry name" value="rSAM_sf"/>
</dbReference>
<dbReference type="EMBL" id="CP001322">
    <property type="protein sequence ID" value="ACL06859.1"/>
    <property type="molecule type" value="Genomic_DNA"/>
</dbReference>
<dbReference type="Gene3D" id="3.20.20.70">
    <property type="entry name" value="Aldolase class I"/>
    <property type="match status" value="1"/>
</dbReference>
<dbReference type="Proteomes" id="UP000000739">
    <property type="component" value="Chromosome"/>
</dbReference>
<dbReference type="InterPro" id="IPR023885">
    <property type="entry name" value="4Fe4S-binding_SPASM_dom"/>
</dbReference>